<feature type="transmembrane region" description="Helical" evidence="1">
    <location>
        <begin position="155"/>
        <end position="176"/>
    </location>
</feature>
<feature type="transmembrane region" description="Helical" evidence="1">
    <location>
        <begin position="125"/>
        <end position="148"/>
    </location>
</feature>
<feature type="transmembrane region" description="Helical" evidence="1">
    <location>
        <begin position="374"/>
        <end position="392"/>
    </location>
</feature>
<feature type="transmembrane region" description="Helical" evidence="1">
    <location>
        <begin position="343"/>
        <end position="362"/>
    </location>
</feature>
<dbReference type="PROSITE" id="PS50125">
    <property type="entry name" value="GUANYLATE_CYCLASE_2"/>
    <property type="match status" value="1"/>
</dbReference>
<dbReference type="SUPFAM" id="SSF55073">
    <property type="entry name" value="Nucleotide cyclase"/>
    <property type="match status" value="1"/>
</dbReference>
<dbReference type="Gene3D" id="3.30.70.1230">
    <property type="entry name" value="Nucleotide cyclase"/>
    <property type="match status" value="1"/>
</dbReference>
<dbReference type="KEGG" id="fgi:OP10G_1900"/>
<dbReference type="OrthoDB" id="54411at2"/>
<evidence type="ECO:0000313" key="3">
    <source>
        <dbReference type="EMBL" id="AIE85268.1"/>
    </source>
</evidence>
<proteinExistence type="predicted"/>
<sequence length="592" mass="65119">MPSETIDQVPPESAGALIAHLRKNPGDASRDPSELARELGIDAEFVRHVLRAAKMPEEDHDEAFQIRISLRPFLTWLRRVLNRFDRLVGRPIRFIYVTLGLSFLLCVGLAAFAEATGFSASGQGFQVSLGSATLVILATGALHMACYFRQSNSRYVLYGSIGVWLALAAASSVGAWRAATGDDPSLRWVQVAIALSGVTMFTLVYVGLGSFASVFGGWLKFKKLDLREERMSRQDLLERYFELQARLRDGGIAAYRVSRWELSPFVVAFRRRPYLWAFVGGVQMALTLVLITGPENFRPGETQPQKHLFVFLAMSVIDALMWLSYVVVGFLARDLRRATIGSLLYSLGTVIPTLLPVGPYGLSFYSDAGSVIGAVRNALLMVIVSSVAALGAEVRRRAGRELSLQQNDPAVLAAEMLRIHWRLSDGATYVCVMVVDAARSSEMKAEADPLAVEYSFREYQEWIERHSEAHGGRVHSTAGDGAVVSFENSGDAFATARRLQSDVARFNRENSRLRLPFRLRIGLHRGHVAGEIEEVEFTEVIDIAAHVQSVAPVSGIALSDSVVAELPGEEVVPLAREVDGHLVYLALNPVED</sequence>
<dbReference type="RefSeq" id="WP_025226149.1">
    <property type="nucleotide sequence ID" value="NZ_CP007139.1"/>
</dbReference>
<gene>
    <name evidence="3" type="ORF">OP10G_1900</name>
</gene>
<dbReference type="STRING" id="661478.OP10G_1900"/>
<name>A0A068NNX5_FIMGI</name>
<dbReference type="GO" id="GO:0004016">
    <property type="term" value="F:adenylate cyclase activity"/>
    <property type="evidence" value="ECO:0007669"/>
    <property type="project" value="UniProtKB-ARBA"/>
</dbReference>
<organism evidence="3 4">
    <name type="scientific">Fimbriimonas ginsengisoli Gsoil 348</name>
    <dbReference type="NCBI Taxonomy" id="661478"/>
    <lineage>
        <taxon>Bacteria</taxon>
        <taxon>Bacillati</taxon>
        <taxon>Armatimonadota</taxon>
        <taxon>Fimbriimonadia</taxon>
        <taxon>Fimbriimonadales</taxon>
        <taxon>Fimbriimonadaceae</taxon>
        <taxon>Fimbriimonas</taxon>
    </lineage>
</organism>
<protein>
    <recommendedName>
        <fullName evidence="2">Guanylate cyclase domain-containing protein</fullName>
    </recommendedName>
</protein>
<dbReference type="HOGENOM" id="CLU_460609_0_0_0"/>
<evidence type="ECO:0000259" key="2">
    <source>
        <dbReference type="PROSITE" id="PS50125"/>
    </source>
</evidence>
<dbReference type="InterPro" id="IPR001054">
    <property type="entry name" value="A/G_cyclase"/>
</dbReference>
<dbReference type="InterPro" id="IPR029787">
    <property type="entry name" value="Nucleotide_cyclase"/>
</dbReference>
<accession>A0A068NNX5</accession>
<evidence type="ECO:0000256" key="1">
    <source>
        <dbReference type="SAM" id="Phobius"/>
    </source>
</evidence>
<dbReference type="EMBL" id="CP007139">
    <property type="protein sequence ID" value="AIE85268.1"/>
    <property type="molecule type" value="Genomic_DNA"/>
</dbReference>
<feature type="transmembrane region" description="Helical" evidence="1">
    <location>
        <begin position="94"/>
        <end position="113"/>
    </location>
</feature>
<reference evidence="3 4" key="1">
    <citation type="journal article" date="2014" name="PLoS ONE">
        <title>The first complete genome sequence of the class fimbriimonadia in the phylum armatimonadetes.</title>
        <authorList>
            <person name="Hu Z.Y."/>
            <person name="Wang Y.Z."/>
            <person name="Im W.T."/>
            <person name="Wang S.Y."/>
            <person name="Zhao G.P."/>
            <person name="Zheng H.J."/>
            <person name="Quan Z.X."/>
        </authorList>
    </citation>
    <scope>NUCLEOTIDE SEQUENCE [LARGE SCALE GENOMIC DNA]</scope>
    <source>
        <strain evidence="3">Gsoil 348</strain>
    </source>
</reference>
<feature type="domain" description="Guanylate cyclase" evidence="2">
    <location>
        <begin position="431"/>
        <end position="548"/>
    </location>
</feature>
<feature type="transmembrane region" description="Helical" evidence="1">
    <location>
        <begin position="274"/>
        <end position="293"/>
    </location>
</feature>
<evidence type="ECO:0000313" key="4">
    <source>
        <dbReference type="Proteomes" id="UP000027982"/>
    </source>
</evidence>
<dbReference type="GO" id="GO:0009190">
    <property type="term" value="P:cyclic nucleotide biosynthetic process"/>
    <property type="evidence" value="ECO:0007669"/>
    <property type="project" value="InterPro"/>
</dbReference>
<dbReference type="Proteomes" id="UP000027982">
    <property type="component" value="Chromosome"/>
</dbReference>
<dbReference type="AlphaFoldDB" id="A0A068NNX5"/>
<dbReference type="GO" id="GO:0035556">
    <property type="term" value="P:intracellular signal transduction"/>
    <property type="evidence" value="ECO:0007669"/>
    <property type="project" value="InterPro"/>
</dbReference>
<dbReference type="CDD" id="cd07302">
    <property type="entry name" value="CHD"/>
    <property type="match status" value="1"/>
</dbReference>
<keyword evidence="1" id="KW-0812">Transmembrane</keyword>
<feature type="transmembrane region" description="Helical" evidence="1">
    <location>
        <begin position="308"/>
        <end position="331"/>
    </location>
</feature>
<keyword evidence="1" id="KW-1133">Transmembrane helix</keyword>
<keyword evidence="4" id="KW-1185">Reference proteome</keyword>
<keyword evidence="1" id="KW-0472">Membrane</keyword>
<feature type="transmembrane region" description="Helical" evidence="1">
    <location>
        <begin position="188"/>
        <end position="221"/>
    </location>
</feature>